<evidence type="ECO:0000259" key="6">
    <source>
        <dbReference type="Pfam" id="PF00583"/>
    </source>
</evidence>
<keyword evidence="1" id="KW-0004">4Fe-4S</keyword>
<keyword evidence="4" id="KW-0408">Iron</keyword>
<keyword evidence="3" id="KW-0479">Metal-binding</keyword>
<dbReference type="InterPro" id="IPR016181">
    <property type="entry name" value="Acyl_CoA_acyltransferase"/>
</dbReference>
<dbReference type="GO" id="GO:0016747">
    <property type="term" value="F:acyltransferase activity, transferring groups other than amino-acyl groups"/>
    <property type="evidence" value="ECO:0007669"/>
    <property type="project" value="InterPro"/>
</dbReference>
<feature type="domain" description="N-acetyltransferase" evidence="6">
    <location>
        <begin position="62"/>
        <end position="147"/>
    </location>
</feature>
<evidence type="ECO:0000256" key="4">
    <source>
        <dbReference type="ARBA" id="ARBA00023004"/>
    </source>
</evidence>
<dbReference type="Gene3D" id="3.40.630.30">
    <property type="match status" value="1"/>
</dbReference>
<dbReference type="PANTHER" id="PTHR11135:SF0">
    <property type="entry name" value="ELONGATOR COMPLEX PROTEIN 3"/>
    <property type="match status" value="1"/>
</dbReference>
<evidence type="ECO:0000256" key="1">
    <source>
        <dbReference type="ARBA" id="ARBA00022485"/>
    </source>
</evidence>
<dbReference type="SUPFAM" id="SSF55729">
    <property type="entry name" value="Acyl-CoA N-acyltransferases (Nat)"/>
    <property type="match status" value="1"/>
</dbReference>
<evidence type="ECO:0000256" key="5">
    <source>
        <dbReference type="ARBA" id="ARBA00023014"/>
    </source>
</evidence>
<dbReference type="GO" id="GO:0002926">
    <property type="term" value="P:tRNA wobble base 5-methoxycarbonylmethyl-2-thiouridinylation"/>
    <property type="evidence" value="ECO:0007669"/>
    <property type="project" value="TreeGrafter"/>
</dbReference>
<comment type="caution">
    <text evidence="7">The sequence shown here is derived from an EMBL/GenBank/DDBJ whole genome shotgun (WGS) entry which is preliminary data.</text>
</comment>
<dbReference type="AlphaFoldDB" id="X1LFD9"/>
<keyword evidence="2" id="KW-0949">S-adenosyl-L-methionine</keyword>
<keyword evidence="5" id="KW-0411">Iron-sulfur</keyword>
<dbReference type="EMBL" id="BARV01006956">
    <property type="protein sequence ID" value="GAI18012.1"/>
    <property type="molecule type" value="Genomic_DNA"/>
</dbReference>
<dbReference type="InterPro" id="IPR039661">
    <property type="entry name" value="ELP3"/>
</dbReference>
<feature type="non-terminal residue" evidence="7">
    <location>
        <position position="1"/>
    </location>
</feature>
<name>X1LFD9_9ZZZZ</name>
<dbReference type="InterPro" id="IPR000182">
    <property type="entry name" value="GNAT_dom"/>
</dbReference>
<evidence type="ECO:0000313" key="7">
    <source>
        <dbReference type="EMBL" id="GAI18012.1"/>
    </source>
</evidence>
<protein>
    <recommendedName>
        <fullName evidence="6">N-acetyltransferase domain-containing protein</fullName>
    </recommendedName>
</protein>
<sequence length="161" mass="18162">GGKDLALRGTIRKKMRQAGLQCNCIRCREYGHRLRDGWQVGRPGPTRLDYDTSGGREVFLSYEDEYETLFGLLRLRVSERRAMVRELHIFGAEVALGERVEGAAQHQGLGEALLRQVEGIAREEFGSHELMVLSGVGAREYYRSLGYGLRGAYMVKELQAI</sequence>
<evidence type="ECO:0000256" key="2">
    <source>
        <dbReference type="ARBA" id="ARBA00022691"/>
    </source>
</evidence>
<reference evidence="7" key="1">
    <citation type="journal article" date="2014" name="Front. Microbiol.">
        <title>High frequency of phylogenetically diverse reductive dehalogenase-homologous genes in deep subseafloor sedimentary metagenomes.</title>
        <authorList>
            <person name="Kawai M."/>
            <person name="Futagami T."/>
            <person name="Toyoda A."/>
            <person name="Takaki Y."/>
            <person name="Nishi S."/>
            <person name="Hori S."/>
            <person name="Arai W."/>
            <person name="Tsubouchi T."/>
            <person name="Morono Y."/>
            <person name="Uchiyama I."/>
            <person name="Ito T."/>
            <person name="Fujiyama A."/>
            <person name="Inagaki F."/>
            <person name="Takami H."/>
        </authorList>
    </citation>
    <scope>NUCLEOTIDE SEQUENCE</scope>
    <source>
        <strain evidence="7">Expedition CK06-06</strain>
    </source>
</reference>
<dbReference type="GO" id="GO:0046872">
    <property type="term" value="F:metal ion binding"/>
    <property type="evidence" value="ECO:0007669"/>
    <property type="project" value="UniProtKB-KW"/>
</dbReference>
<gene>
    <name evidence="7" type="ORF">S06H3_14225</name>
</gene>
<accession>X1LFD9</accession>
<dbReference type="Pfam" id="PF00583">
    <property type="entry name" value="Acetyltransf_1"/>
    <property type="match status" value="1"/>
</dbReference>
<proteinExistence type="predicted"/>
<dbReference type="GO" id="GO:0051539">
    <property type="term" value="F:4 iron, 4 sulfur cluster binding"/>
    <property type="evidence" value="ECO:0007669"/>
    <property type="project" value="UniProtKB-KW"/>
</dbReference>
<dbReference type="GO" id="GO:0005737">
    <property type="term" value="C:cytoplasm"/>
    <property type="evidence" value="ECO:0007669"/>
    <property type="project" value="TreeGrafter"/>
</dbReference>
<dbReference type="PANTHER" id="PTHR11135">
    <property type="entry name" value="HISTONE ACETYLTRANSFERASE-RELATED"/>
    <property type="match status" value="1"/>
</dbReference>
<organism evidence="7">
    <name type="scientific">marine sediment metagenome</name>
    <dbReference type="NCBI Taxonomy" id="412755"/>
    <lineage>
        <taxon>unclassified sequences</taxon>
        <taxon>metagenomes</taxon>
        <taxon>ecological metagenomes</taxon>
    </lineage>
</organism>
<evidence type="ECO:0000256" key="3">
    <source>
        <dbReference type="ARBA" id="ARBA00022723"/>
    </source>
</evidence>